<dbReference type="AlphaFoldDB" id="A0A4R2TSK4"/>
<accession>A0A4R2TSK4</accession>
<keyword evidence="2" id="KW-1185">Reference proteome</keyword>
<dbReference type="Proteomes" id="UP000295504">
    <property type="component" value="Unassembled WGS sequence"/>
</dbReference>
<proteinExistence type="predicted"/>
<name>A0A4R2TSK4_9FIRM</name>
<evidence type="ECO:0000313" key="1">
    <source>
        <dbReference type="EMBL" id="TCQ05896.1"/>
    </source>
</evidence>
<dbReference type="EMBL" id="SLYC01000004">
    <property type="protein sequence ID" value="TCQ05896.1"/>
    <property type="molecule type" value="Genomic_DNA"/>
</dbReference>
<protein>
    <recommendedName>
        <fullName evidence="3">PASTA domain-containing protein</fullName>
    </recommendedName>
</protein>
<gene>
    <name evidence="1" type="ORF">EDD79_100477</name>
</gene>
<reference evidence="1 2" key="1">
    <citation type="submission" date="2019-03" db="EMBL/GenBank/DDBJ databases">
        <title>Genomic Encyclopedia of Type Strains, Phase IV (KMG-IV): sequencing the most valuable type-strain genomes for metagenomic binning, comparative biology and taxonomic classification.</title>
        <authorList>
            <person name="Goeker M."/>
        </authorList>
    </citation>
    <scope>NUCLEOTIDE SEQUENCE [LARGE SCALE GENOMIC DNA]</scope>
    <source>
        <strain evidence="1 2">DSM 100013</strain>
    </source>
</reference>
<evidence type="ECO:0008006" key="3">
    <source>
        <dbReference type="Google" id="ProtNLM"/>
    </source>
</evidence>
<dbReference type="RefSeq" id="WP_132847633.1">
    <property type="nucleotide sequence ID" value="NZ_CP058648.1"/>
</dbReference>
<sequence>MTKNLDVLGFELTEAIMILEKNNIGFIVKESFGKEKLEGVKRVIGQKIIADNKIELIISCF</sequence>
<evidence type="ECO:0000313" key="2">
    <source>
        <dbReference type="Proteomes" id="UP000295504"/>
    </source>
</evidence>
<organism evidence="1 2">
    <name type="scientific">Serpentinicella alkaliphila</name>
    <dbReference type="NCBI Taxonomy" id="1734049"/>
    <lineage>
        <taxon>Bacteria</taxon>
        <taxon>Bacillati</taxon>
        <taxon>Bacillota</taxon>
        <taxon>Clostridia</taxon>
        <taxon>Peptostreptococcales</taxon>
        <taxon>Natronincolaceae</taxon>
        <taxon>Serpentinicella</taxon>
    </lineage>
</organism>
<comment type="caution">
    <text evidence="1">The sequence shown here is derived from an EMBL/GenBank/DDBJ whole genome shotgun (WGS) entry which is preliminary data.</text>
</comment>